<dbReference type="EMBL" id="WBMT01000034">
    <property type="protein sequence ID" value="KAB2339664.1"/>
    <property type="molecule type" value="Genomic_DNA"/>
</dbReference>
<protein>
    <submittedName>
        <fullName evidence="1">Uncharacterized protein</fullName>
    </submittedName>
</protein>
<dbReference type="Proteomes" id="UP000468735">
    <property type="component" value="Unassembled WGS sequence"/>
</dbReference>
<reference evidence="1 2" key="1">
    <citation type="submission" date="2019-09" db="EMBL/GenBank/DDBJ databases">
        <title>Actinomadura physcomitrii sp. nov., a novel actinomycete isolated from moss [Physcomitrium sphaericum (Ludw) Fuernr].</title>
        <authorList>
            <person name="Zhuang X."/>
            <person name="Liu C."/>
        </authorList>
    </citation>
    <scope>NUCLEOTIDE SEQUENCE [LARGE SCALE GENOMIC DNA]</scope>
    <source>
        <strain evidence="1 2">HMC1</strain>
    </source>
</reference>
<proteinExistence type="predicted"/>
<accession>A0A6H9Y665</accession>
<name>A0A6H9Y665_9ACTN</name>
<keyword evidence="2" id="KW-1185">Reference proteome</keyword>
<dbReference type="AlphaFoldDB" id="A0A6H9Y665"/>
<evidence type="ECO:0000313" key="2">
    <source>
        <dbReference type="Proteomes" id="UP000468735"/>
    </source>
</evidence>
<organism evidence="1 2">
    <name type="scientific">Actinomadura rudentiformis</name>
    <dbReference type="NCBI Taxonomy" id="359158"/>
    <lineage>
        <taxon>Bacteria</taxon>
        <taxon>Bacillati</taxon>
        <taxon>Actinomycetota</taxon>
        <taxon>Actinomycetes</taxon>
        <taxon>Streptosporangiales</taxon>
        <taxon>Thermomonosporaceae</taxon>
        <taxon>Actinomadura</taxon>
    </lineage>
</organism>
<sequence length="60" mass="6451">MNDPDALHVMRRPDTDAGVMDGELYMASSGHFLLPESGLVNPLLRETRSGIAAADAFHPS</sequence>
<gene>
    <name evidence="1" type="ORF">F8566_47505</name>
</gene>
<evidence type="ECO:0000313" key="1">
    <source>
        <dbReference type="EMBL" id="KAB2339664.1"/>
    </source>
</evidence>
<dbReference type="RefSeq" id="WP_151570706.1">
    <property type="nucleotide sequence ID" value="NZ_WBMT01000034.1"/>
</dbReference>
<comment type="caution">
    <text evidence="1">The sequence shown here is derived from an EMBL/GenBank/DDBJ whole genome shotgun (WGS) entry which is preliminary data.</text>
</comment>